<proteinExistence type="predicted"/>
<keyword evidence="2" id="KW-1185">Reference proteome</keyword>
<gene>
    <name evidence="1" type="ORF">CCACVL1_02281</name>
</gene>
<evidence type="ECO:0000313" key="2">
    <source>
        <dbReference type="Proteomes" id="UP000188268"/>
    </source>
</evidence>
<protein>
    <submittedName>
        <fullName evidence="1">Uncharacterized protein</fullName>
    </submittedName>
</protein>
<accession>A0A1R3K9P2</accession>
<dbReference type="Gramene" id="OMP03738">
    <property type="protein sequence ID" value="OMP03738"/>
    <property type="gene ID" value="CCACVL1_02281"/>
</dbReference>
<comment type="caution">
    <text evidence="1">The sequence shown here is derived from an EMBL/GenBank/DDBJ whole genome shotgun (WGS) entry which is preliminary data.</text>
</comment>
<dbReference type="EMBL" id="AWWV01005976">
    <property type="protein sequence ID" value="OMP03738.1"/>
    <property type="molecule type" value="Genomic_DNA"/>
</dbReference>
<evidence type="ECO:0000313" key="1">
    <source>
        <dbReference type="EMBL" id="OMP03738.1"/>
    </source>
</evidence>
<sequence length="174" mass="19802">MGYASQAIALNRNALSGLGGSSLLEGMKEIEETLYRRFRCEESKKKEGVLSFADKDARTLGKTSKGDKPPCLQRLDKLNMKTVGLLDWQSAQQRKNFPIPQANQVKQDPIDNPADLNLATQRTLKRRRELKTRKLAKTSAFVDWLKSERGISNSSYIRPLLYPFMKSLLPNFRI</sequence>
<name>A0A1R3K9P2_COCAP</name>
<reference evidence="1 2" key="1">
    <citation type="submission" date="2013-09" db="EMBL/GenBank/DDBJ databases">
        <title>Corchorus capsularis genome sequencing.</title>
        <authorList>
            <person name="Alam M."/>
            <person name="Haque M.S."/>
            <person name="Islam M.S."/>
            <person name="Emdad E.M."/>
            <person name="Islam M.M."/>
            <person name="Ahmed B."/>
            <person name="Halim A."/>
            <person name="Hossen Q.M.M."/>
            <person name="Hossain M.Z."/>
            <person name="Ahmed R."/>
            <person name="Khan M.M."/>
            <person name="Islam R."/>
            <person name="Rashid M.M."/>
            <person name="Khan S.A."/>
            <person name="Rahman M.S."/>
            <person name="Alam M."/>
        </authorList>
    </citation>
    <scope>NUCLEOTIDE SEQUENCE [LARGE SCALE GENOMIC DNA]</scope>
    <source>
        <strain evidence="2">cv. CVL-1</strain>
        <tissue evidence="1">Whole seedling</tissue>
    </source>
</reference>
<dbReference type="Proteomes" id="UP000188268">
    <property type="component" value="Unassembled WGS sequence"/>
</dbReference>
<organism evidence="1 2">
    <name type="scientific">Corchorus capsularis</name>
    <name type="common">Jute</name>
    <dbReference type="NCBI Taxonomy" id="210143"/>
    <lineage>
        <taxon>Eukaryota</taxon>
        <taxon>Viridiplantae</taxon>
        <taxon>Streptophyta</taxon>
        <taxon>Embryophyta</taxon>
        <taxon>Tracheophyta</taxon>
        <taxon>Spermatophyta</taxon>
        <taxon>Magnoliopsida</taxon>
        <taxon>eudicotyledons</taxon>
        <taxon>Gunneridae</taxon>
        <taxon>Pentapetalae</taxon>
        <taxon>rosids</taxon>
        <taxon>malvids</taxon>
        <taxon>Malvales</taxon>
        <taxon>Malvaceae</taxon>
        <taxon>Grewioideae</taxon>
        <taxon>Apeibeae</taxon>
        <taxon>Corchorus</taxon>
    </lineage>
</organism>
<dbReference type="AlphaFoldDB" id="A0A1R3K9P2"/>